<organism evidence="4 5">
    <name type="scientific">Candidatus Dojkabacteria bacterium</name>
    <dbReference type="NCBI Taxonomy" id="2099670"/>
    <lineage>
        <taxon>Bacteria</taxon>
        <taxon>Candidatus Dojkabacteria</taxon>
    </lineage>
</organism>
<dbReference type="Proteomes" id="UP000781173">
    <property type="component" value="Unassembled WGS sequence"/>
</dbReference>
<name>A0A952AKR2_9BACT</name>
<feature type="transmembrane region" description="Helical" evidence="3">
    <location>
        <begin position="274"/>
        <end position="294"/>
    </location>
</feature>
<feature type="transmembrane region" description="Helical" evidence="3">
    <location>
        <begin position="116"/>
        <end position="134"/>
    </location>
</feature>
<dbReference type="SMART" id="SM00028">
    <property type="entry name" value="TPR"/>
    <property type="match status" value="3"/>
</dbReference>
<evidence type="ECO:0000256" key="3">
    <source>
        <dbReference type="SAM" id="Phobius"/>
    </source>
</evidence>
<keyword evidence="3" id="KW-1133">Transmembrane helix</keyword>
<feature type="transmembrane region" description="Helical" evidence="3">
    <location>
        <begin position="26"/>
        <end position="45"/>
    </location>
</feature>
<dbReference type="InterPro" id="IPR019734">
    <property type="entry name" value="TPR_rpt"/>
</dbReference>
<comment type="caution">
    <text evidence="4">The sequence shown here is derived from an EMBL/GenBank/DDBJ whole genome shotgun (WGS) entry which is preliminary data.</text>
</comment>
<feature type="transmembrane region" description="Helical" evidence="3">
    <location>
        <begin position="88"/>
        <end position="110"/>
    </location>
</feature>
<accession>A0A952AKR2</accession>
<dbReference type="PROSITE" id="PS50005">
    <property type="entry name" value="TPR"/>
    <property type="match status" value="1"/>
</dbReference>
<feature type="transmembrane region" description="Helical" evidence="3">
    <location>
        <begin position="482"/>
        <end position="503"/>
    </location>
</feature>
<feature type="transmembrane region" description="Helical" evidence="3">
    <location>
        <begin position="146"/>
        <end position="168"/>
    </location>
</feature>
<dbReference type="EMBL" id="JACFOF010000002">
    <property type="protein sequence ID" value="MBW7953338.1"/>
    <property type="molecule type" value="Genomic_DNA"/>
</dbReference>
<dbReference type="Gene3D" id="1.25.40.10">
    <property type="entry name" value="Tetratricopeptide repeat domain"/>
    <property type="match status" value="1"/>
</dbReference>
<keyword evidence="3" id="KW-0812">Transmembrane</keyword>
<evidence type="ECO:0000313" key="4">
    <source>
        <dbReference type="EMBL" id="MBW7953338.1"/>
    </source>
</evidence>
<feature type="region of interest" description="Disordered" evidence="2">
    <location>
        <begin position="722"/>
        <end position="751"/>
    </location>
</feature>
<dbReference type="InterPro" id="IPR051533">
    <property type="entry name" value="WaaL-like"/>
</dbReference>
<feature type="compositionally biased region" description="Polar residues" evidence="2">
    <location>
        <begin position="722"/>
        <end position="740"/>
    </location>
</feature>
<evidence type="ECO:0008006" key="6">
    <source>
        <dbReference type="Google" id="ProtNLM"/>
    </source>
</evidence>
<feature type="transmembrane region" description="Helical" evidence="3">
    <location>
        <begin position="438"/>
        <end position="456"/>
    </location>
</feature>
<proteinExistence type="predicted"/>
<feature type="transmembrane region" description="Helical" evidence="3">
    <location>
        <begin position="188"/>
        <end position="214"/>
    </location>
</feature>
<feature type="repeat" description="TPR" evidence="1">
    <location>
        <begin position="639"/>
        <end position="672"/>
    </location>
</feature>
<feature type="transmembrane region" description="Helical" evidence="3">
    <location>
        <begin position="412"/>
        <end position="432"/>
    </location>
</feature>
<feature type="transmembrane region" description="Helical" evidence="3">
    <location>
        <begin position="249"/>
        <end position="267"/>
    </location>
</feature>
<feature type="transmembrane region" description="Helical" evidence="3">
    <location>
        <begin position="221"/>
        <end position="243"/>
    </location>
</feature>
<gene>
    <name evidence="4" type="ORF">H3C67_00975</name>
</gene>
<evidence type="ECO:0000256" key="1">
    <source>
        <dbReference type="PROSITE-ProRule" id="PRU00339"/>
    </source>
</evidence>
<feature type="transmembrane region" description="Helical" evidence="3">
    <location>
        <begin position="371"/>
        <end position="391"/>
    </location>
</feature>
<protein>
    <recommendedName>
        <fullName evidence="6">Tetratricopeptide repeat protein</fullName>
    </recommendedName>
</protein>
<reference evidence="4" key="1">
    <citation type="journal article" date="2022" name="ISME J.">
        <title>A general approach to explore prokaryotic protein glycosylation reveals the unique surface layer modulation of an anammox bacterium.</title>
        <authorList>
            <person name="Pabst M."/>
            <person name="Grouzdev D.S."/>
            <person name="Lawson C.E."/>
            <person name="Kleikamp H.B.C."/>
            <person name="de Ram C."/>
            <person name="Louwen R."/>
            <person name="Lin Y.M."/>
            <person name="Lucker S."/>
            <person name="van Loosdrecht M.C.M."/>
            <person name="Laureni M."/>
        </authorList>
    </citation>
    <scope>NUCLEOTIDE SEQUENCE</scope>
    <source>
        <strain evidence="4">BROCD043</strain>
    </source>
</reference>
<dbReference type="PANTHER" id="PTHR37422:SF23">
    <property type="entry name" value="TEICHURONIC ACID BIOSYNTHESIS PROTEIN TUAE"/>
    <property type="match status" value="1"/>
</dbReference>
<keyword evidence="3" id="KW-0472">Membrane</keyword>
<dbReference type="AlphaFoldDB" id="A0A952AKR2"/>
<keyword evidence="1" id="KW-0802">TPR repeat</keyword>
<dbReference type="InterPro" id="IPR011990">
    <property type="entry name" value="TPR-like_helical_dom_sf"/>
</dbReference>
<dbReference type="SUPFAM" id="SSF48452">
    <property type="entry name" value="TPR-like"/>
    <property type="match status" value="1"/>
</dbReference>
<feature type="transmembrane region" description="Helical" evidence="3">
    <location>
        <begin position="51"/>
        <end position="68"/>
    </location>
</feature>
<dbReference type="PANTHER" id="PTHR37422">
    <property type="entry name" value="TEICHURONIC ACID BIOSYNTHESIS PROTEIN TUAE"/>
    <property type="match status" value="1"/>
</dbReference>
<evidence type="ECO:0000256" key="2">
    <source>
        <dbReference type="SAM" id="MobiDB-lite"/>
    </source>
</evidence>
<sequence>MPRKTEKANLEAKKESGILNSYRVKLGLMAMLVGLLPWFYLPIGFDFYDSAKYLLLASIIFSFLLICARDTYLTKKVSFQRTPFDKQIMLLLGVYALSSIFSISSSTSIWGHYGSISGSLVAVVLLVLLFYVFVNNHFSKKNILRLVAVWSASVTLLAVFLLLQYLGVLNPLWTELNKVSGYFVYSNAFLPVGGSANLVLLFTVTVPLLLALLYKIDKGRAHVLSLAITVAAILVGIAGAVSVARAVSFTIPAFLLGVVGAAMLYRYRNHLKKYGFNVLAIVAFILISVFAFVLPGVQSFLNLPPVNAEPQVDVRTSWEITTKSLTNNGLRTLLFGAGPQTFSVAFSNFKPIEFNNNDFWNLRFNSSAQEIFNIVQATGLLGLTALVWLIGSVTRVVVTETRLLRKESVRSRYELVAIGATLIFVFLLLFVIPFQALGWITLFLLLAMFVASYYHLYPKEQGLNNIVLSSFSETDKKKGTVFVAKLAALSMVLFVVAFAWMFARRYSADIELRQSLGYLQSGNLQEAIRHAQLATTYAPDQAYIQRNLAIISVRYADLIATSETDEANIDQTLQLVEGLIRQSVYSIQTAVTLNPFDVESQESAAQIYATIFNFTNNTRYGNETLASLRNSITVEPFNPNHFVNLGLFLYRNGKTNEAEVALRNAYNLRPDYSASVLTLGSILEEKEDKTEAEDLYNAVLAFPNISEDSEFGKELRRRLTTLGDNTLGGSSSESNIQEQVIPSEESNLELE</sequence>
<evidence type="ECO:0000313" key="5">
    <source>
        <dbReference type="Proteomes" id="UP000781173"/>
    </source>
</evidence>